<feature type="non-terminal residue" evidence="4">
    <location>
        <position position="238"/>
    </location>
</feature>
<dbReference type="GO" id="GO:0005737">
    <property type="term" value="C:cytoplasm"/>
    <property type="evidence" value="ECO:0007669"/>
    <property type="project" value="TreeGrafter"/>
</dbReference>
<dbReference type="AlphaFoldDB" id="A0A163AQY9"/>
<dbReference type="InterPro" id="IPR000719">
    <property type="entry name" value="Prot_kinase_dom"/>
</dbReference>
<dbReference type="OrthoDB" id="504170at2759"/>
<keyword evidence="5" id="KW-1185">Reference proteome</keyword>
<dbReference type="FunFam" id="1.10.510.10:FF:000571">
    <property type="entry name" value="Maternal embryonic leucine zipper kinase"/>
    <property type="match status" value="1"/>
</dbReference>
<evidence type="ECO:0000313" key="4">
    <source>
        <dbReference type="EMBL" id="OAD75171.1"/>
    </source>
</evidence>
<dbReference type="EMBL" id="KV440978">
    <property type="protein sequence ID" value="OAD75171.1"/>
    <property type="molecule type" value="Genomic_DNA"/>
</dbReference>
<evidence type="ECO:0000256" key="1">
    <source>
        <dbReference type="ARBA" id="ARBA00022741"/>
    </source>
</evidence>
<feature type="domain" description="Protein kinase" evidence="3">
    <location>
        <begin position="1"/>
        <end position="238"/>
    </location>
</feature>
<dbReference type="Gene3D" id="1.10.510.10">
    <property type="entry name" value="Transferase(Phosphotransferase) domain 1"/>
    <property type="match status" value="1"/>
</dbReference>
<feature type="non-terminal residue" evidence="4">
    <location>
        <position position="1"/>
    </location>
</feature>
<name>A0A163AQY9_PHYB8</name>
<reference evidence="5" key="1">
    <citation type="submission" date="2015-06" db="EMBL/GenBank/DDBJ databases">
        <title>Expansion of signal transduction pathways in fungi by whole-genome duplication.</title>
        <authorList>
            <consortium name="DOE Joint Genome Institute"/>
            <person name="Corrochano L.M."/>
            <person name="Kuo A."/>
            <person name="Marcet-Houben M."/>
            <person name="Polaino S."/>
            <person name="Salamov A."/>
            <person name="Villalobos J.M."/>
            <person name="Alvarez M.I."/>
            <person name="Avalos J."/>
            <person name="Benito E.P."/>
            <person name="Benoit I."/>
            <person name="Burger G."/>
            <person name="Camino L.P."/>
            <person name="Canovas D."/>
            <person name="Cerda-Olmedo E."/>
            <person name="Cheng J.-F."/>
            <person name="Dominguez A."/>
            <person name="Elias M."/>
            <person name="Eslava A.P."/>
            <person name="Glaser F."/>
            <person name="Grimwood J."/>
            <person name="Gutierrez G."/>
            <person name="Heitman J."/>
            <person name="Henrissat B."/>
            <person name="Iturriaga E.A."/>
            <person name="Lang B.F."/>
            <person name="Lavin J.L."/>
            <person name="Lee S."/>
            <person name="Li W."/>
            <person name="Lindquist E."/>
            <person name="Lopez-Garcia S."/>
            <person name="Luque E.M."/>
            <person name="Marcos A.T."/>
            <person name="Martin J."/>
            <person name="McCluskey K."/>
            <person name="Medina H.R."/>
            <person name="Miralles-Duran A."/>
            <person name="Miyazaki A."/>
            <person name="Munoz-Torres E."/>
            <person name="Oguiza J.A."/>
            <person name="Ohm R."/>
            <person name="Olmedo M."/>
            <person name="Orejas M."/>
            <person name="Ortiz-Castellanos L."/>
            <person name="Pisabarro A.G."/>
            <person name="Rodriguez-Romero J."/>
            <person name="Ruiz-Herrera J."/>
            <person name="Ruiz-Vazquez R."/>
            <person name="Sanz C."/>
            <person name="Schackwitz W."/>
            <person name="Schmutz J."/>
            <person name="Shahriari M."/>
            <person name="Shelest E."/>
            <person name="Silva-Franco F."/>
            <person name="Soanes D."/>
            <person name="Syed K."/>
            <person name="Tagua V.G."/>
            <person name="Talbot N.J."/>
            <person name="Thon M."/>
            <person name="De vries R.P."/>
            <person name="Wiebenga A."/>
            <person name="Yadav J.S."/>
            <person name="Braun E.L."/>
            <person name="Baker S."/>
            <person name="Garre V."/>
            <person name="Horwitz B."/>
            <person name="Torres-Martinez S."/>
            <person name="Idnurm A."/>
            <person name="Herrera-Estrella A."/>
            <person name="Gabaldon T."/>
            <person name="Grigoriev I.V."/>
        </authorList>
    </citation>
    <scope>NUCLEOTIDE SEQUENCE [LARGE SCALE GENOMIC DNA]</scope>
    <source>
        <strain evidence="5">NRRL 1555(-)</strain>
    </source>
</reference>
<dbReference type="Proteomes" id="UP000077315">
    <property type="component" value="Unassembled WGS sequence"/>
</dbReference>
<dbReference type="Pfam" id="PF00069">
    <property type="entry name" value="Pkinase"/>
    <property type="match status" value="1"/>
</dbReference>
<keyword evidence="1" id="KW-0547">Nucleotide-binding</keyword>
<dbReference type="PANTHER" id="PTHR24346">
    <property type="entry name" value="MAP/MICROTUBULE AFFINITY-REGULATING KINASE"/>
    <property type="match status" value="1"/>
</dbReference>
<dbReference type="SMART" id="SM00220">
    <property type="entry name" value="S_TKc"/>
    <property type="match status" value="1"/>
</dbReference>
<sequence>GTYGKVRLGVHQLTGQRVAIKKISKQHAPLMAREIHNHRLLYHPNIVTLYEVLMTESSIHIISEYCPNGELFDMLTRCGRFSERQTQRWFLQLVDAVLFCHSHNIIHRDLKLENILLDAEYNAKLCDFGFARQAEKNQMLGTFCGSLAYSAPEVIRRQNYTGPETDVWSLGVILYTLLAGELPFDDDNEIIIERKIVGLDYSIPSYFSPETADLVHRMLKLKPSDRISIDSILAHPWL</sequence>
<dbReference type="RefSeq" id="XP_018293211.1">
    <property type="nucleotide sequence ID" value="XM_018440183.1"/>
</dbReference>
<dbReference type="InterPro" id="IPR011009">
    <property type="entry name" value="Kinase-like_dom_sf"/>
</dbReference>
<dbReference type="GO" id="GO:0035556">
    <property type="term" value="P:intracellular signal transduction"/>
    <property type="evidence" value="ECO:0007669"/>
    <property type="project" value="TreeGrafter"/>
</dbReference>
<dbReference type="PROSITE" id="PS00108">
    <property type="entry name" value="PROTEIN_KINASE_ST"/>
    <property type="match status" value="1"/>
</dbReference>
<dbReference type="InParanoid" id="A0A163AQY9"/>
<keyword evidence="2" id="KW-0067">ATP-binding</keyword>
<gene>
    <name evidence="4" type="ORF">PHYBLDRAFT_4283</name>
</gene>
<evidence type="ECO:0000256" key="2">
    <source>
        <dbReference type="ARBA" id="ARBA00022840"/>
    </source>
</evidence>
<organism evidence="4 5">
    <name type="scientific">Phycomyces blakesleeanus (strain ATCC 8743b / DSM 1359 / FGSC 10004 / NBRC 33097 / NRRL 1555)</name>
    <dbReference type="NCBI Taxonomy" id="763407"/>
    <lineage>
        <taxon>Eukaryota</taxon>
        <taxon>Fungi</taxon>
        <taxon>Fungi incertae sedis</taxon>
        <taxon>Mucoromycota</taxon>
        <taxon>Mucoromycotina</taxon>
        <taxon>Mucoromycetes</taxon>
        <taxon>Mucorales</taxon>
        <taxon>Phycomycetaceae</taxon>
        <taxon>Phycomyces</taxon>
    </lineage>
</organism>
<protein>
    <recommendedName>
        <fullName evidence="3">Protein kinase domain-containing protein</fullName>
    </recommendedName>
</protein>
<accession>A0A163AQY9</accession>
<proteinExistence type="predicted"/>
<dbReference type="PROSITE" id="PS50011">
    <property type="entry name" value="PROTEIN_KINASE_DOM"/>
    <property type="match status" value="1"/>
</dbReference>
<dbReference type="STRING" id="763407.A0A163AQY9"/>
<evidence type="ECO:0000313" key="5">
    <source>
        <dbReference type="Proteomes" id="UP000077315"/>
    </source>
</evidence>
<dbReference type="InterPro" id="IPR008271">
    <property type="entry name" value="Ser/Thr_kinase_AS"/>
</dbReference>
<dbReference type="GO" id="GO:0004674">
    <property type="term" value="F:protein serine/threonine kinase activity"/>
    <property type="evidence" value="ECO:0007669"/>
    <property type="project" value="TreeGrafter"/>
</dbReference>
<dbReference type="PANTHER" id="PTHR24346:SF110">
    <property type="entry name" value="NON-SPECIFIC SERINE_THREONINE PROTEIN KINASE"/>
    <property type="match status" value="1"/>
</dbReference>
<dbReference type="SUPFAM" id="SSF56112">
    <property type="entry name" value="Protein kinase-like (PK-like)"/>
    <property type="match status" value="1"/>
</dbReference>
<dbReference type="GeneID" id="29001089"/>
<dbReference type="GO" id="GO:0005524">
    <property type="term" value="F:ATP binding"/>
    <property type="evidence" value="ECO:0007669"/>
    <property type="project" value="UniProtKB-KW"/>
</dbReference>
<evidence type="ECO:0000259" key="3">
    <source>
        <dbReference type="PROSITE" id="PS50011"/>
    </source>
</evidence>
<dbReference type="VEuPathDB" id="FungiDB:PHYBLDRAFT_4283"/>
<dbReference type="CDD" id="cd14003">
    <property type="entry name" value="STKc_AMPK-like"/>
    <property type="match status" value="1"/>
</dbReference>
<dbReference type="PIRSF" id="PIRSF000654">
    <property type="entry name" value="Integrin-linked_kinase"/>
    <property type="match status" value="1"/>
</dbReference>